<reference evidence="2 3" key="1">
    <citation type="submission" date="2019-02" db="EMBL/GenBank/DDBJ databases">
        <title>Genome sequencing of the rare red list fungi Dentipellis fragilis.</title>
        <authorList>
            <person name="Buettner E."/>
            <person name="Kellner H."/>
        </authorList>
    </citation>
    <scope>NUCLEOTIDE SEQUENCE [LARGE SCALE GENOMIC DNA]</scope>
    <source>
        <strain evidence="2 3">DSM 105465</strain>
    </source>
</reference>
<proteinExistence type="predicted"/>
<evidence type="ECO:0000256" key="1">
    <source>
        <dbReference type="SAM" id="MobiDB-lite"/>
    </source>
</evidence>
<dbReference type="AlphaFoldDB" id="A0A4Y9Z8L0"/>
<dbReference type="Proteomes" id="UP000298327">
    <property type="component" value="Unassembled WGS sequence"/>
</dbReference>
<sequence>MVQDHLPYSKTDGPPSDWLRLDSAGRSSYPKSIALEYNLPDESRADDDPPSVWIHPESFFGLDICDPSI</sequence>
<comment type="caution">
    <text evidence="2">The sequence shown here is derived from an EMBL/GenBank/DDBJ whole genome shotgun (WGS) entry which is preliminary data.</text>
</comment>
<feature type="region of interest" description="Disordered" evidence="1">
    <location>
        <begin position="1"/>
        <end position="23"/>
    </location>
</feature>
<evidence type="ECO:0000313" key="2">
    <source>
        <dbReference type="EMBL" id="TFY71115.1"/>
    </source>
</evidence>
<evidence type="ECO:0000313" key="3">
    <source>
        <dbReference type="Proteomes" id="UP000298327"/>
    </source>
</evidence>
<gene>
    <name evidence="2" type="ORF">EVG20_g1899</name>
</gene>
<keyword evidence="3" id="KW-1185">Reference proteome</keyword>
<protein>
    <submittedName>
        <fullName evidence="2">Uncharacterized protein</fullName>
    </submittedName>
</protein>
<dbReference type="OrthoDB" id="2730545at2759"/>
<accession>A0A4Y9Z8L0</accession>
<name>A0A4Y9Z8L0_9AGAM</name>
<organism evidence="2 3">
    <name type="scientific">Dentipellis fragilis</name>
    <dbReference type="NCBI Taxonomy" id="205917"/>
    <lineage>
        <taxon>Eukaryota</taxon>
        <taxon>Fungi</taxon>
        <taxon>Dikarya</taxon>
        <taxon>Basidiomycota</taxon>
        <taxon>Agaricomycotina</taxon>
        <taxon>Agaricomycetes</taxon>
        <taxon>Russulales</taxon>
        <taxon>Hericiaceae</taxon>
        <taxon>Dentipellis</taxon>
    </lineage>
</organism>
<dbReference type="EMBL" id="SEOQ01000066">
    <property type="protein sequence ID" value="TFY71115.1"/>
    <property type="molecule type" value="Genomic_DNA"/>
</dbReference>